<evidence type="ECO:0000313" key="6">
    <source>
        <dbReference type="EMBL" id="GGA85608.1"/>
    </source>
</evidence>
<evidence type="ECO:0000313" key="7">
    <source>
        <dbReference type="Proteomes" id="UP000623419"/>
    </source>
</evidence>
<dbReference type="Pfam" id="PF03968">
    <property type="entry name" value="LptD_N"/>
    <property type="match status" value="1"/>
</dbReference>
<keyword evidence="2" id="KW-0732">Signal</keyword>
<dbReference type="PANTHER" id="PTHR36504">
    <property type="entry name" value="LIPOPOLYSACCHARIDE EXPORT SYSTEM PROTEIN LPTA"/>
    <property type="match status" value="1"/>
</dbReference>
<comment type="function">
    <text evidence="4">Involved in the assembly of lipopolysaccharide (LPS). Required for the translocation of LPS from the inner membrane to the outer membrane. May form a bridge between the inner membrane and the outer membrane, via interactions with LptC and LptD, thereby facilitating LPS transfer across the periplasm.</text>
</comment>
<evidence type="ECO:0000256" key="1">
    <source>
        <dbReference type="ARBA" id="ARBA00022448"/>
    </source>
</evidence>
<proteinExistence type="inferred from homology"/>
<dbReference type="Gene3D" id="2.60.450.10">
    <property type="entry name" value="Lipopolysaccharide (LPS) transport protein A like domain"/>
    <property type="match status" value="1"/>
</dbReference>
<keyword evidence="7" id="KW-1185">Reference proteome</keyword>
<name>A0ABQ1HPX2_9GAMM</name>
<comment type="similarity">
    <text evidence="4">Belongs to the LptA family.</text>
</comment>
<dbReference type="RefSeq" id="WP_188664878.1">
    <property type="nucleotide sequence ID" value="NZ_BMKC01000003.1"/>
</dbReference>
<protein>
    <recommendedName>
        <fullName evidence="4">Lipopolysaccharide export system protein LptA</fullName>
    </recommendedName>
</protein>
<dbReference type="PANTHER" id="PTHR36504:SF1">
    <property type="entry name" value="LIPOPOLYSACCHARIDE EXPORT SYSTEM PROTEIN LPTA"/>
    <property type="match status" value="1"/>
</dbReference>
<comment type="subunit">
    <text evidence="4">Component of the lipopolysaccharide transport and assembly complex.</text>
</comment>
<evidence type="ECO:0000256" key="4">
    <source>
        <dbReference type="HAMAP-Rule" id="MF_01914"/>
    </source>
</evidence>
<dbReference type="Proteomes" id="UP000623419">
    <property type="component" value="Unassembled WGS sequence"/>
</dbReference>
<dbReference type="NCBIfam" id="TIGR03002">
    <property type="entry name" value="outer_YhbN_LptA"/>
    <property type="match status" value="1"/>
</dbReference>
<comment type="caution">
    <text evidence="6">The sequence shown here is derived from an EMBL/GenBank/DDBJ whole genome shotgun (WGS) entry which is preliminary data.</text>
</comment>
<evidence type="ECO:0000256" key="3">
    <source>
        <dbReference type="ARBA" id="ARBA00022764"/>
    </source>
</evidence>
<sequence>MRHASELPIGLIFLAALVLAPPALAKSGDRNQPMDISADRTDALLGDDSVSTLEGNVRIRQGTLEVDAERAEVHRAAGDINRIVLTGSPARLRQVSDAGEPMDARANRVVYLLGDESMMLTGNVVITQPRGNLRGETVKYDINTGRIDGGGDGARVSMRILPKSAAAD</sequence>
<keyword evidence="3 4" id="KW-0574">Periplasm</keyword>
<dbReference type="HAMAP" id="MF_01914">
    <property type="entry name" value="LPS_assembly_LptA"/>
    <property type="match status" value="1"/>
</dbReference>
<accession>A0ABQ1HPX2</accession>
<gene>
    <name evidence="4 6" type="primary">lptA</name>
    <name evidence="6" type="ORF">GCM10011521_25080</name>
</gene>
<dbReference type="EMBL" id="BMKC01000003">
    <property type="protein sequence ID" value="GGA85608.1"/>
    <property type="molecule type" value="Genomic_DNA"/>
</dbReference>
<dbReference type="InterPro" id="IPR014340">
    <property type="entry name" value="LptA"/>
</dbReference>
<evidence type="ECO:0000256" key="2">
    <source>
        <dbReference type="ARBA" id="ARBA00022729"/>
    </source>
</evidence>
<dbReference type="InterPro" id="IPR052037">
    <property type="entry name" value="LPS_export_LptA"/>
</dbReference>
<dbReference type="InterPro" id="IPR005653">
    <property type="entry name" value="OstA-like_N"/>
</dbReference>
<keyword evidence="1 4" id="KW-0813">Transport</keyword>
<reference evidence="7" key="1">
    <citation type="journal article" date="2019" name="Int. J. Syst. Evol. Microbiol.">
        <title>The Global Catalogue of Microorganisms (GCM) 10K type strain sequencing project: providing services to taxonomists for standard genome sequencing and annotation.</title>
        <authorList>
            <consortium name="The Broad Institute Genomics Platform"/>
            <consortium name="The Broad Institute Genome Sequencing Center for Infectious Disease"/>
            <person name="Wu L."/>
            <person name="Ma J."/>
        </authorList>
    </citation>
    <scope>NUCLEOTIDE SEQUENCE [LARGE SCALE GENOMIC DNA]</scope>
    <source>
        <strain evidence="7">CGMCC 1.15905</strain>
    </source>
</reference>
<organism evidence="6 7">
    <name type="scientific">Arenimonas soli</name>
    <dbReference type="NCBI Taxonomy" id="2269504"/>
    <lineage>
        <taxon>Bacteria</taxon>
        <taxon>Pseudomonadati</taxon>
        <taxon>Pseudomonadota</taxon>
        <taxon>Gammaproteobacteria</taxon>
        <taxon>Lysobacterales</taxon>
        <taxon>Lysobacteraceae</taxon>
        <taxon>Arenimonas</taxon>
    </lineage>
</organism>
<feature type="domain" description="Organic solvent tolerance-like N-terminal" evidence="5">
    <location>
        <begin position="36"/>
        <end position="145"/>
    </location>
</feature>
<evidence type="ECO:0000259" key="5">
    <source>
        <dbReference type="Pfam" id="PF03968"/>
    </source>
</evidence>
<comment type="subcellular location">
    <subcellularLocation>
        <location evidence="4">Periplasm</location>
    </subcellularLocation>
</comment>